<keyword evidence="5 6" id="KW-0472">Membrane</keyword>
<accession>A0ABU6Z883</accession>
<dbReference type="EMBL" id="JASCZI010271962">
    <property type="protein sequence ID" value="MED6218469.1"/>
    <property type="molecule type" value="Genomic_DNA"/>
</dbReference>
<dbReference type="InterPro" id="IPR003388">
    <property type="entry name" value="Reticulon"/>
</dbReference>
<feature type="transmembrane region" description="Helical" evidence="6">
    <location>
        <begin position="177"/>
        <end position="208"/>
    </location>
</feature>
<sequence>MAESSLVHKIHHDSSSASSSSSSEDDKRPSLARQAATVKAKAKEKAIHYKAEVKRLFGREQPIHKVLGAGKAADIFLWRNKRSSAMVLGAGTMLWFFFESMEYHLITFICHFLIVSLAALFLWSNASVFIHKAPVQVPQVAIPEDFLIHIVKALRFEINRAFLLLREIGTGRDIKKFLTVVGVLWLISLVGSCFNFLTLFYLCFLSLFTLPLVYEKNEDQIDALAVKAMIEIKKQYAVLDAKVLSQIPVAGFKKD</sequence>
<evidence type="ECO:0000256" key="2">
    <source>
        <dbReference type="ARBA" id="ARBA00022692"/>
    </source>
</evidence>
<dbReference type="PROSITE" id="PS50845">
    <property type="entry name" value="RETICULON"/>
    <property type="match status" value="1"/>
</dbReference>
<evidence type="ECO:0000313" key="9">
    <source>
        <dbReference type="EMBL" id="MED6218469.1"/>
    </source>
</evidence>
<dbReference type="PANTHER" id="PTHR10994">
    <property type="entry name" value="RETICULON"/>
    <property type="match status" value="1"/>
</dbReference>
<evidence type="ECO:0000256" key="3">
    <source>
        <dbReference type="ARBA" id="ARBA00022824"/>
    </source>
</evidence>
<comment type="caution">
    <text evidence="9">The sequence shown here is derived from an EMBL/GenBank/DDBJ whole genome shotgun (WGS) entry which is preliminary data.</text>
</comment>
<keyword evidence="4 6" id="KW-1133">Transmembrane helix</keyword>
<feature type="domain" description="Reticulon" evidence="8">
    <location>
        <begin position="72"/>
        <end position="255"/>
    </location>
</feature>
<feature type="transmembrane region" description="Helical" evidence="6">
    <location>
        <begin position="104"/>
        <end position="123"/>
    </location>
</feature>
<name>A0ABU6Z883_9FABA</name>
<proteinExistence type="predicted"/>
<dbReference type="Pfam" id="PF02453">
    <property type="entry name" value="Reticulon"/>
    <property type="match status" value="1"/>
</dbReference>
<keyword evidence="2 6" id="KW-0812">Transmembrane</keyword>
<organism evidence="9 10">
    <name type="scientific">Stylosanthes scabra</name>
    <dbReference type="NCBI Taxonomy" id="79078"/>
    <lineage>
        <taxon>Eukaryota</taxon>
        <taxon>Viridiplantae</taxon>
        <taxon>Streptophyta</taxon>
        <taxon>Embryophyta</taxon>
        <taxon>Tracheophyta</taxon>
        <taxon>Spermatophyta</taxon>
        <taxon>Magnoliopsida</taxon>
        <taxon>eudicotyledons</taxon>
        <taxon>Gunneridae</taxon>
        <taxon>Pentapetalae</taxon>
        <taxon>rosids</taxon>
        <taxon>fabids</taxon>
        <taxon>Fabales</taxon>
        <taxon>Fabaceae</taxon>
        <taxon>Papilionoideae</taxon>
        <taxon>50 kb inversion clade</taxon>
        <taxon>dalbergioids sensu lato</taxon>
        <taxon>Dalbergieae</taxon>
        <taxon>Pterocarpus clade</taxon>
        <taxon>Stylosanthes</taxon>
    </lineage>
</organism>
<evidence type="ECO:0000256" key="7">
    <source>
        <dbReference type="SAM" id="MobiDB-lite"/>
    </source>
</evidence>
<dbReference type="InterPro" id="IPR045064">
    <property type="entry name" value="Reticulon-like"/>
</dbReference>
<keyword evidence="10" id="KW-1185">Reference proteome</keyword>
<evidence type="ECO:0000256" key="5">
    <source>
        <dbReference type="ARBA" id="ARBA00023136"/>
    </source>
</evidence>
<evidence type="ECO:0000256" key="1">
    <source>
        <dbReference type="ARBA" id="ARBA00004477"/>
    </source>
</evidence>
<gene>
    <name evidence="9" type="primary">BTI2_1</name>
    <name evidence="9" type="ORF">PIB30_026803</name>
</gene>
<reference evidence="9 10" key="1">
    <citation type="journal article" date="2023" name="Plants (Basel)">
        <title>Bridging the Gap: Combining Genomics and Transcriptomics Approaches to Understand Stylosanthes scabra, an Orphan Legume from the Brazilian Caatinga.</title>
        <authorList>
            <person name="Ferreira-Neto J.R.C."/>
            <person name="da Silva M.D."/>
            <person name="Binneck E."/>
            <person name="de Melo N.F."/>
            <person name="da Silva R.H."/>
            <person name="de Melo A.L.T.M."/>
            <person name="Pandolfi V."/>
            <person name="Bustamante F.O."/>
            <person name="Brasileiro-Vidal A.C."/>
            <person name="Benko-Iseppon A.M."/>
        </authorList>
    </citation>
    <scope>NUCLEOTIDE SEQUENCE [LARGE SCALE GENOMIC DNA]</scope>
    <source>
        <tissue evidence="9">Leaves</tissue>
    </source>
</reference>
<evidence type="ECO:0000313" key="10">
    <source>
        <dbReference type="Proteomes" id="UP001341840"/>
    </source>
</evidence>
<evidence type="ECO:0000259" key="8">
    <source>
        <dbReference type="PROSITE" id="PS50845"/>
    </source>
</evidence>
<comment type="subcellular location">
    <subcellularLocation>
        <location evidence="1 6">Endoplasmic reticulum membrane</location>
        <topology evidence="1 6">Multi-pass membrane protein</topology>
    </subcellularLocation>
</comment>
<protein>
    <recommendedName>
        <fullName evidence="6">Reticulon-like protein</fullName>
    </recommendedName>
</protein>
<feature type="region of interest" description="Disordered" evidence="7">
    <location>
        <begin position="1"/>
        <end position="34"/>
    </location>
</feature>
<dbReference type="Proteomes" id="UP001341840">
    <property type="component" value="Unassembled WGS sequence"/>
</dbReference>
<evidence type="ECO:0000256" key="4">
    <source>
        <dbReference type="ARBA" id="ARBA00022989"/>
    </source>
</evidence>
<keyword evidence="3 6" id="KW-0256">Endoplasmic reticulum</keyword>
<dbReference type="PANTHER" id="PTHR10994:SF140">
    <property type="entry name" value="RETICULON-LIKE PROTEIN"/>
    <property type="match status" value="1"/>
</dbReference>
<evidence type="ECO:0000256" key="6">
    <source>
        <dbReference type="RuleBase" id="RU363132"/>
    </source>
</evidence>